<accession>A0A3M2KYV9</accession>
<feature type="transmembrane region" description="Helical" evidence="2">
    <location>
        <begin position="63"/>
        <end position="84"/>
    </location>
</feature>
<feature type="transmembrane region" description="Helical" evidence="2">
    <location>
        <begin position="144"/>
        <end position="163"/>
    </location>
</feature>
<gene>
    <name evidence="4" type="ORF">EBN03_20630</name>
</gene>
<dbReference type="NCBIfam" id="TIGR00254">
    <property type="entry name" value="GGDEF"/>
    <property type="match status" value="1"/>
</dbReference>
<feature type="transmembrane region" description="Helical" evidence="2">
    <location>
        <begin position="201"/>
        <end position="223"/>
    </location>
</feature>
<dbReference type="PROSITE" id="PS50887">
    <property type="entry name" value="GGDEF"/>
    <property type="match status" value="1"/>
</dbReference>
<dbReference type="GO" id="GO:0043709">
    <property type="term" value="P:cell adhesion involved in single-species biofilm formation"/>
    <property type="evidence" value="ECO:0007669"/>
    <property type="project" value="TreeGrafter"/>
</dbReference>
<keyword evidence="2" id="KW-0812">Transmembrane</keyword>
<dbReference type="Pfam" id="PF00990">
    <property type="entry name" value="GGDEF"/>
    <property type="match status" value="1"/>
</dbReference>
<dbReference type="AlphaFoldDB" id="A0A3M2KYV9"/>
<feature type="domain" description="GGDEF" evidence="3">
    <location>
        <begin position="255"/>
        <end position="379"/>
    </location>
</feature>
<sequence>MSVDGQELSGRPSIAPPERSTVSKVAGGASTAGGWGAVGAWWRDRLDYRWLIRTLETHGALRMMKGIVAITGAALALITGLNLVSCAGPHASARQITAFNTVMAVAWAVSWALGPWPSERRSLLLMAGSDVMITAGCLAESCRLFGALSLMQLVVTGGYLAMFHGPRVLALHAGWSLLSVLALTGLLLHEHNGDTAEAASVVLIMAAVTVMLMPALHFCYWVLRMDSLTDPLTGLLNRRGLDYYASSWFGPGMRGPICLMTIDLDRFKCVNDTFGHTAGDRVLVRVAGCLRATVPPGAVVARNGGEEFIVLARLAEPAAAAEARRLCHALEADGGRVTASIGVAVTGTGSAALEDLVRKSDTAMYRAKRAGGNQVSIWT</sequence>
<reference evidence="4 5" key="1">
    <citation type="submission" date="2018-10" db="EMBL/GenBank/DDBJ databases">
        <title>Isolation from cow dung.</title>
        <authorList>
            <person name="Ling L."/>
        </authorList>
    </citation>
    <scope>NUCLEOTIDE SEQUENCE [LARGE SCALE GENOMIC DNA]</scope>
    <source>
        <strain evidence="4 5">NEAU-LL90</strain>
    </source>
</reference>
<dbReference type="SUPFAM" id="SSF55073">
    <property type="entry name" value="Nucleotide cyclase"/>
    <property type="match status" value="1"/>
</dbReference>
<dbReference type="GO" id="GO:1902201">
    <property type="term" value="P:negative regulation of bacterial-type flagellum-dependent cell motility"/>
    <property type="evidence" value="ECO:0007669"/>
    <property type="project" value="TreeGrafter"/>
</dbReference>
<keyword evidence="2" id="KW-1133">Transmembrane helix</keyword>
<feature type="transmembrane region" description="Helical" evidence="2">
    <location>
        <begin position="96"/>
        <end position="116"/>
    </location>
</feature>
<dbReference type="InterPro" id="IPR050469">
    <property type="entry name" value="Diguanylate_Cyclase"/>
</dbReference>
<dbReference type="GO" id="GO:0005886">
    <property type="term" value="C:plasma membrane"/>
    <property type="evidence" value="ECO:0007669"/>
    <property type="project" value="TreeGrafter"/>
</dbReference>
<feature type="transmembrane region" description="Helical" evidence="2">
    <location>
        <begin position="169"/>
        <end position="189"/>
    </location>
</feature>
<dbReference type="RefSeq" id="WP_122189917.1">
    <property type="nucleotide sequence ID" value="NZ_RFFH01000009.1"/>
</dbReference>
<dbReference type="Proteomes" id="UP000279275">
    <property type="component" value="Unassembled WGS sequence"/>
</dbReference>
<dbReference type="SMART" id="SM00267">
    <property type="entry name" value="GGDEF"/>
    <property type="match status" value="1"/>
</dbReference>
<protein>
    <submittedName>
        <fullName evidence="4">GGDEF domain-containing protein</fullName>
    </submittedName>
</protein>
<dbReference type="CDD" id="cd01949">
    <property type="entry name" value="GGDEF"/>
    <property type="match status" value="1"/>
</dbReference>
<dbReference type="EMBL" id="RFFH01000009">
    <property type="protein sequence ID" value="RMI30679.1"/>
    <property type="molecule type" value="Genomic_DNA"/>
</dbReference>
<comment type="caution">
    <text evidence="4">The sequence shown here is derived from an EMBL/GenBank/DDBJ whole genome shotgun (WGS) entry which is preliminary data.</text>
</comment>
<dbReference type="InterPro" id="IPR043128">
    <property type="entry name" value="Rev_trsase/Diguanyl_cyclase"/>
</dbReference>
<feature type="region of interest" description="Disordered" evidence="1">
    <location>
        <begin position="1"/>
        <end position="29"/>
    </location>
</feature>
<name>A0A3M2KYV9_9NOCA</name>
<dbReference type="PANTHER" id="PTHR45138:SF9">
    <property type="entry name" value="DIGUANYLATE CYCLASE DGCM-RELATED"/>
    <property type="match status" value="1"/>
</dbReference>
<evidence type="ECO:0000256" key="2">
    <source>
        <dbReference type="SAM" id="Phobius"/>
    </source>
</evidence>
<evidence type="ECO:0000313" key="4">
    <source>
        <dbReference type="EMBL" id="RMI30679.1"/>
    </source>
</evidence>
<organism evidence="4 5">
    <name type="scientific">Nocardia stercoris</name>
    <dbReference type="NCBI Taxonomy" id="2483361"/>
    <lineage>
        <taxon>Bacteria</taxon>
        <taxon>Bacillati</taxon>
        <taxon>Actinomycetota</taxon>
        <taxon>Actinomycetes</taxon>
        <taxon>Mycobacteriales</taxon>
        <taxon>Nocardiaceae</taxon>
        <taxon>Nocardia</taxon>
    </lineage>
</organism>
<dbReference type="PANTHER" id="PTHR45138">
    <property type="entry name" value="REGULATORY COMPONENTS OF SENSORY TRANSDUCTION SYSTEM"/>
    <property type="match status" value="1"/>
</dbReference>
<dbReference type="OrthoDB" id="23692at2"/>
<evidence type="ECO:0000259" key="3">
    <source>
        <dbReference type="PROSITE" id="PS50887"/>
    </source>
</evidence>
<evidence type="ECO:0000313" key="5">
    <source>
        <dbReference type="Proteomes" id="UP000279275"/>
    </source>
</evidence>
<dbReference type="InterPro" id="IPR000160">
    <property type="entry name" value="GGDEF_dom"/>
</dbReference>
<proteinExistence type="predicted"/>
<dbReference type="GO" id="GO:0052621">
    <property type="term" value="F:diguanylate cyclase activity"/>
    <property type="evidence" value="ECO:0007669"/>
    <property type="project" value="TreeGrafter"/>
</dbReference>
<keyword evidence="2" id="KW-0472">Membrane</keyword>
<keyword evidence="5" id="KW-1185">Reference proteome</keyword>
<dbReference type="InterPro" id="IPR029787">
    <property type="entry name" value="Nucleotide_cyclase"/>
</dbReference>
<evidence type="ECO:0000256" key="1">
    <source>
        <dbReference type="SAM" id="MobiDB-lite"/>
    </source>
</evidence>
<dbReference type="Gene3D" id="3.30.70.270">
    <property type="match status" value="1"/>
</dbReference>